<dbReference type="SUPFAM" id="SSF52540">
    <property type="entry name" value="P-loop containing nucleoside triphosphate hydrolases"/>
    <property type="match status" value="1"/>
</dbReference>
<evidence type="ECO:0000256" key="3">
    <source>
        <dbReference type="ARBA" id="ARBA00022741"/>
    </source>
</evidence>
<dbReference type="CDD" id="cd03230">
    <property type="entry name" value="ABC_DR_subfamily_A"/>
    <property type="match status" value="1"/>
</dbReference>
<evidence type="ECO:0000256" key="1">
    <source>
        <dbReference type="ARBA" id="ARBA00005417"/>
    </source>
</evidence>
<gene>
    <name evidence="6" type="ORF">SAMN05421753_11948</name>
</gene>
<dbReference type="InterPro" id="IPR003439">
    <property type="entry name" value="ABC_transporter-like_ATP-bd"/>
</dbReference>
<name>A0A1I3QTK1_9PLAN</name>
<dbReference type="RefSeq" id="WP_217647167.1">
    <property type="nucleotide sequence ID" value="NZ_FOQD01000019.1"/>
</dbReference>
<proteinExistence type="inferred from homology"/>
<sequence>MTERPTPSAMIEAQGLSKYYGPFIATENVTFSVPTGQVAAFLGPNGAGKSTTMKLLTGFLSPSAGVARIGGYDMATQRIEASRLIGYLPENGPLYNEMTPQSLLKYLGQARGMTSAQLKKRLDFVASRCSLEDVWGKQISKLSRGYRQRVGMAHALLHDPAVLILDEPTSGLDPNQTYQVRELIRELGLTKTILLSTHILTEVEAVCSRVILINRGRVLLDGNVEQMRGQHHDIESHFRQLTGGAA</sequence>
<dbReference type="GO" id="GO:0005524">
    <property type="term" value="F:ATP binding"/>
    <property type="evidence" value="ECO:0007669"/>
    <property type="project" value="UniProtKB-KW"/>
</dbReference>
<dbReference type="GO" id="GO:0016887">
    <property type="term" value="F:ATP hydrolysis activity"/>
    <property type="evidence" value="ECO:0007669"/>
    <property type="project" value="InterPro"/>
</dbReference>
<dbReference type="InterPro" id="IPR003593">
    <property type="entry name" value="AAA+_ATPase"/>
</dbReference>
<dbReference type="PANTHER" id="PTHR43335">
    <property type="entry name" value="ABC TRANSPORTER, ATP-BINDING PROTEIN"/>
    <property type="match status" value="1"/>
</dbReference>
<keyword evidence="7" id="KW-1185">Reference proteome</keyword>
<dbReference type="PROSITE" id="PS50893">
    <property type="entry name" value="ABC_TRANSPORTER_2"/>
    <property type="match status" value="1"/>
</dbReference>
<evidence type="ECO:0000259" key="5">
    <source>
        <dbReference type="PROSITE" id="PS50893"/>
    </source>
</evidence>
<accession>A0A1I3QTK1</accession>
<evidence type="ECO:0000313" key="7">
    <source>
        <dbReference type="Proteomes" id="UP000199518"/>
    </source>
</evidence>
<keyword evidence="3" id="KW-0547">Nucleotide-binding</keyword>
<evidence type="ECO:0000256" key="2">
    <source>
        <dbReference type="ARBA" id="ARBA00022448"/>
    </source>
</evidence>
<reference evidence="7" key="1">
    <citation type="submission" date="2016-10" db="EMBL/GenBank/DDBJ databases">
        <authorList>
            <person name="Varghese N."/>
            <person name="Submissions S."/>
        </authorList>
    </citation>
    <scope>NUCLEOTIDE SEQUENCE [LARGE SCALE GENOMIC DNA]</scope>
    <source>
        <strain evidence="7">DSM 26348</strain>
    </source>
</reference>
<evidence type="ECO:0000313" key="6">
    <source>
        <dbReference type="EMBL" id="SFJ37504.1"/>
    </source>
</evidence>
<feature type="domain" description="ABC transporter" evidence="5">
    <location>
        <begin position="11"/>
        <end position="240"/>
    </location>
</feature>
<dbReference type="Proteomes" id="UP000199518">
    <property type="component" value="Unassembled WGS sequence"/>
</dbReference>
<dbReference type="EMBL" id="FOQD01000019">
    <property type="protein sequence ID" value="SFJ37504.1"/>
    <property type="molecule type" value="Genomic_DNA"/>
</dbReference>
<dbReference type="InterPro" id="IPR027417">
    <property type="entry name" value="P-loop_NTPase"/>
</dbReference>
<dbReference type="PANTHER" id="PTHR43335:SF4">
    <property type="entry name" value="ABC TRANSPORTER, ATP-BINDING PROTEIN"/>
    <property type="match status" value="1"/>
</dbReference>
<keyword evidence="4 6" id="KW-0067">ATP-binding</keyword>
<keyword evidence="2" id="KW-0813">Transport</keyword>
<protein>
    <submittedName>
        <fullName evidence="6">ABC-2 type transport system ATP-binding protein</fullName>
    </submittedName>
</protein>
<comment type="similarity">
    <text evidence="1">Belongs to the ABC transporter superfamily.</text>
</comment>
<evidence type="ECO:0000256" key="4">
    <source>
        <dbReference type="ARBA" id="ARBA00022840"/>
    </source>
</evidence>
<dbReference type="AlphaFoldDB" id="A0A1I3QTK1"/>
<dbReference type="SMART" id="SM00382">
    <property type="entry name" value="AAA"/>
    <property type="match status" value="1"/>
</dbReference>
<dbReference type="Pfam" id="PF00005">
    <property type="entry name" value="ABC_tran"/>
    <property type="match status" value="1"/>
</dbReference>
<organism evidence="6 7">
    <name type="scientific">Planctomicrobium piriforme</name>
    <dbReference type="NCBI Taxonomy" id="1576369"/>
    <lineage>
        <taxon>Bacteria</taxon>
        <taxon>Pseudomonadati</taxon>
        <taxon>Planctomycetota</taxon>
        <taxon>Planctomycetia</taxon>
        <taxon>Planctomycetales</taxon>
        <taxon>Planctomycetaceae</taxon>
        <taxon>Planctomicrobium</taxon>
    </lineage>
</organism>
<dbReference type="STRING" id="1576369.SAMN05421753_11948"/>
<dbReference type="Gene3D" id="3.40.50.300">
    <property type="entry name" value="P-loop containing nucleotide triphosphate hydrolases"/>
    <property type="match status" value="1"/>
</dbReference>